<evidence type="ECO:0000313" key="2">
    <source>
        <dbReference type="Proteomes" id="UP000218022"/>
    </source>
</evidence>
<reference evidence="1 2" key="1">
    <citation type="submission" date="2017-01" db="EMBL/GenBank/DDBJ databases">
        <title>Whole-Genome Shotgun Sequencing of Two beta-Proteobacterial Species in Search of the Bulgecin Biosynthetic Cluster.</title>
        <authorList>
            <person name="Horsman M.E."/>
            <person name="Marous D.R."/>
            <person name="Li R."/>
            <person name="Oliver R.A."/>
            <person name="Byun B."/>
            <person name="Emrich S.J."/>
            <person name="Boggess B."/>
            <person name="Townsend C.A."/>
            <person name="Mobashery S."/>
        </authorList>
    </citation>
    <scope>NUCLEOTIDE SEQUENCE [LARGE SCALE GENOMIC DNA]</scope>
    <source>
        <strain evidence="1 2">ATCC 31363</strain>
    </source>
</reference>
<dbReference type="Gene3D" id="3.40.50.720">
    <property type="entry name" value="NAD(P)-binding Rossmann-like Domain"/>
    <property type="match status" value="1"/>
</dbReference>
<name>A0A2A4EP24_9BURK</name>
<sequence>MTPGALEIAAGRAAELADMRDEEVFDAAIDLIGGETLSRFISAVRPDGAVLVVGNASGQKTQFDTADLVFRLTCTPYKPLGGLNCPA</sequence>
<dbReference type="AlphaFoldDB" id="A0A2A4EP24"/>
<dbReference type="InterPro" id="IPR036291">
    <property type="entry name" value="NAD(P)-bd_dom_sf"/>
</dbReference>
<dbReference type="OrthoDB" id="9788224at2"/>
<comment type="caution">
    <text evidence="1">The sequence shown here is derived from an EMBL/GenBank/DDBJ whole genome shotgun (WGS) entry which is preliminary data.</text>
</comment>
<dbReference type="Proteomes" id="UP000218022">
    <property type="component" value="Unassembled WGS sequence"/>
</dbReference>
<dbReference type="SUPFAM" id="SSF51735">
    <property type="entry name" value="NAD(P)-binding Rossmann-fold domains"/>
    <property type="match status" value="1"/>
</dbReference>
<organism evidence="1 2">
    <name type="scientific">Paraburkholderia acidicola</name>
    <dbReference type="NCBI Taxonomy" id="1912599"/>
    <lineage>
        <taxon>Bacteria</taxon>
        <taxon>Pseudomonadati</taxon>
        <taxon>Pseudomonadota</taxon>
        <taxon>Betaproteobacteria</taxon>
        <taxon>Burkholderiales</taxon>
        <taxon>Burkholderiaceae</taxon>
        <taxon>Paraburkholderia</taxon>
    </lineage>
</organism>
<protein>
    <recommendedName>
        <fullName evidence="3">Zinc-binding dehydrogenase</fullName>
    </recommendedName>
</protein>
<evidence type="ECO:0008006" key="3">
    <source>
        <dbReference type="Google" id="ProtNLM"/>
    </source>
</evidence>
<dbReference type="EMBL" id="MTZV01000006">
    <property type="protein sequence ID" value="PCE22188.1"/>
    <property type="molecule type" value="Genomic_DNA"/>
</dbReference>
<gene>
    <name evidence="1" type="ORF">BWP39_21170</name>
</gene>
<accession>A0A2A4EP24</accession>
<proteinExistence type="predicted"/>
<dbReference type="RefSeq" id="WP_096723762.1">
    <property type="nucleotide sequence ID" value="NZ_MTZV01000006.1"/>
</dbReference>
<evidence type="ECO:0000313" key="1">
    <source>
        <dbReference type="EMBL" id="PCE22188.1"/>
    </source>
</evidence>